<dbReference type="SUPFAM" id="SSF56300">
    <property type="entry name" value="Metallo-dependent phosphatases"/>
    <property type="match status" value="1"/>
</dbReference>
<protein>
    <recommendedName>
        <fullName evidence="5">Calcineurin-like phosphoesterase domain-containing protein</fullName>
    </recommendedName>
</protein>
<evidence type="ECO:0000256" key="2">
    <source>
        <dbReference type="ARBA" id="ARBA00022801"/>
    </source>
</evidence>
<dbReference type="InterPro" id="IPR004843">
    <property type="entry name" value="Calcineurin-like_PHP"/>
</dbReference>
<organism evidence="6 7">
    <name type="scientific">Gordoniibacillus kamchatkensis</name>
    <dbReference type="NCBI Taxonomy" id="1590651"/>
    <lineage>
        <taxon>Bacteria</taxon>
        <taxon>Bacillati</taxon>
        <taxon>Bacillota</taxon>
        <taxon>Bacilli</taxon>
        <taxon>Bacillales</taxon>
        <taxon>Paenibacillaceae</taxon>
        <taxon>Gordoniibacillus</taxon>
    </lineage>
</organism>
<proteinExistence type="inferred from homology"/>
<dbReference type="PANTHER" id="PTHR42988:SF2">
    <property type="entry name" value="CYCLIC NUCLEOTIDE PHOSPHODIESTERASE CBUA0032-RELATED"/>
    <property type="match status" value="1"/>
</dbReference>
<evidence type="ECO:0000256" key="4">
    <source>
        <dbReference type="ARBA" id="ARBA00025742"/>
    </source>
</evidence>
<sequence>MRIRIMTDLHYTHHAHIAVRDSFYRAYLQKFFEDGPEADLYVSLGDLTQNGTESEYRSVYGMIDSFGRRASFVHIPGNHDLLEANAAQTESWAGTPPIRDGFGCIENDLAVLVFLNSCQARKPHDWGGRLNDVQTELLRRKQAEANGRPLLVFAHHPLPNTTALSDVEMMRVEEAASLLAVMSEAPGPCLWFNGHNHIQSIVRKRQWTYVQTASAICLPCWREVAVTGGAVTVTTATVDDPAIRELAAQSLTGFGGFHRVPPAQAAGEDQDRSAIIHL</sequence>
<accession>A0ABR5AKA3</accession>
<comment type="similarity">
    <text evidence="4">Belongs to the cyclic nucleotide phosphodiesterase class-III family.</text>
</comment>
<keyword evidence="7" id="KW-1185">Reference proteome</keyword>
<dbReference type="InterPro" id="IPR029052">
    <property type="entry name" value="Metallo-depent_PP-like"/>
</dbReference>
<dbReference type="Gene3D" id="3.60.21.10">
    <property type="match status" value="1"/>
</dbReference>
<dbReference type="Pfam" id="PF00149">
    <property type="entry name" value="Metallophos"/>
    <property type="match status" value="1"/>
</dbReference>
<comment type="caution">
    <text evidence="6">The sequence shown here is derived from an EMBL/GenBank/DDBJ whole genome shotgun (WGS) entry which is preliminary data.</text>
</comment>
<dbReference type="EMBL" id="JXAK01000014">
    <property type="protein sequence ID" value="KIL40960.1"/>
    <property type="molecule type" value="Genomic_DNA"/>
</dbReference>
<evidence type="ECO:0000256" key="1">
    <source>
        <dbReference type="ARBA" id="ARBA00022723"/>
    </source>
</evidence>
<evidence type="ECO:0000256" key="3">
    <source>
        <dbReference type="ARBA" id="ARBA00023004"/>
    </source>
</evidence>
<dbReference type="PANTHER" id="PTHR42988">
    <property type="entry name" value="PHOSPHOHYDROLASE"/>
    <property type="match status" value="1"/>
</dbReference>
<evidence type="ECO:0000313" key="7">
    <source>
        <dbReference type="Proteomes" id="UP000031967"/>
    </source>
</evidence>
<keyword evidence="1" id="KW-0479">Metal-binding</keyword>
<evidence type="ECO:0000313" key="6">
    <source>
        <dbReference type="EMBL" id="KIL40960.1"/>
    </source>
</evidence>
<dbReference type="Proteomes" id="UP000031967">
    <property type="component" value="Unassembled WGS sequence"/>
</dbReference>
<feature type="domain" description="Calcineurin-like phosphoesterase" evidence="5">
    <location>
        <begin position="1"/>
        <end position="198"/>
    </location>
</feature>
<evidence type="ECO:0000259" key="5">
    <source>
        <dbReference type="Pfam" id="PF00149"/>
    </source>
</evidence>
<dbReference type="RefSeq" id="WP_041047432.1">
    <property type="nucleotide sequence ID" value="NZ_JXAK01000014.1"/>
</dbReference>
<keyword evidence="3" id="KW-0408">Iron</keyword>
<name>A0ABR5AKA3_9BACL</name>
<dbReference type="InterPro" id="IPR050884">
    <property type="entry name" value="CNP_phosphodiesterase-III"/>
</dbReference>
<keyword evidence="2" id="KW-0378">Hydrolase</keyword>
<reference evidence="6 7" key="1">
    <citation type="submission" date="2014-12" db="EMBL/GenBank/DDBJ databases">
        <title>Draft genome sequence of Paenibacillus kamchatkensis strain B-2647.</title>
        <authorList>
            <person name="Karlyshev A.V."/>
            <person name="Kudryashova E.B."/>
        </authorList>
    </citation>
    <scope>NUCLEOTIDE SEQUENCE [LARGE SCALE GENOMIC DNA]</scope>
    <source>
        <strain evidence="6 7">VKM B-2647</strain>
    </source>
</reference>
<gene>
    <name evidence="6" type="ORF">SD70_10040</name>
</gene>